<organism evidence="1 2">
    <name type="scientific">Microcoleus asticus IPMA8</name>
    <dbReference type="NCBI Taxonomy" id="2563858"/>
    <lineage>
        <taxon>Bacteria</taxon>
        <taxon>Bacillati</taxon>
        <taxon>Cyanobacteriota</taxon>
        <taxon>Cyanophyceae</taxon>
        <taxon>Oscillatoriophycideae</taxon>
        <taxon>Oscillatoriales</taxon>
        <taxon>Microcoleaceae</taxon>
        <taxon>Microcoleus</taxon>
        <taxon>Microcoleus asticus</taxon>
    </lineage>
</organism>
<evidence type="ECO:0000313" key="2">
    <source>
        <dbReference type="Proteomes" id="UP000702425"/>
    </source>
</evidence>
<gene>
    <name evidence="1" type="ORF">E5S67_01701</name>
</gene>
<sequence length="115" mass="13467">MLISNGWVSKKCSLDCKTGGYDLEGTSLKGNRLINIILLMTLAYSLAIFEGTELRKKQVGKYVCRRQEPKKRYRRRSTFGVGLDGEKWVNYLEQYSLEVEQLMKLYHFFKDMIDL</sequence>
<comment type="caution">
    <text evidence="1">The sequence shown here is derived from an EMBL/GenBank/DDBJ whole genome shotgun (WGS) entry which is preliminary data.</text>
</comment>
<accession>A0ABX2CVN7</accession>
<name>A0ABX2CVN7_9CYAN</name>
<evidence type="ECO:0008006" key="3">
    <source>
        <dbReference type="Google" id="ProtNLM"/>
    </source>
</evidence>
<dbReference type="Proteomes" id="UP000702425">
    <property type="component" value="Unassembled WGS sequence"/>
</dbReference>
<proteinExistence type="predicted"/>
<dbReference type="EMBL" id="SRRZ01000023">
    <property type="protein sequence ID" value="NQE33978.1"/>
    <property type="molecule type" value="Genomic_DNA"/>
</dbReference>
<keyword evidence="2" id="KW-1185">Reference proteome</keyword>
<evidence type="ECO:0000313" key="1">
    <source>
        <dbReference type="EMBL" id="NQE33978.1"/>
    </source>
</evidence>
<reference evidence="1 2" key="1">
    <citation type="journal article" date="2020" name="Sci. Rep.">
        <title>A novel cyanobacterial geosmin producer, revising GeoA distribution and dispersion patterns in Bacteria.</title>
        <authorList>
            <person name="Churro C."/>
            <person name="Semedo-Aguiar A.P."/>
            <person name="Silva A.D."/>
            <person name="Pereira-Leal J.B."/>
            <person name="Leite R.B."/>
        </authorList>
    </citation>
    <scope>NUCLEOTIDE SEQUENCE [LARGE SCALE GENOMIC DNA]</scope>
    <source>
        <strain evidence="1 2">IPMA8</strain>
    </source>
</reference>
<protein>
    <recommendedName>
        <fullName evidence="3">Transposase</fullName>
    </recommendedName>
</protein>